<feature type="transmembrane region" description="Helical" evidence="6">
    <location>
        <begin position="26"/>
        <end position="45"/>
    </location>
</feature>
<feature type="transmembrane region" description="Helical" evidence="6">
    <location>
        <begin position="51"/>
        <end position="75"/>
    </location>
</feature>
<feature type="transmembrane region" description="Helical" evidence="6">
    <location>
        <begin position="509"/>
        <end position="528"/>
    </location>
</feature>
<evidence type="ECO:0008006" key="9">
    <source>
        <dbReference type="Google" id="ProtNLM"/>
    </source>
</evidence>
<keyword evidence="2" id="KW-0813">Transport</keyword>
<gene>
    <name evidence="7" type="ORF">ASPWEDRAFT_29614</name>
</gene>
<proteinExistence type="predicted"/>
<dbReference type="OrthoDB" id="4524810at2759"/>
<evidence type="ECO:0000313" key="8">
    <source>
        <dbReference type="Proteomes" id="UP000184383"/>
    </source>
</evidence>
<evidence type="ECO:0000256" key="2">
    <source>
        <dbReference type="ARBA" id="ARBA00022448"/>
    </source>
</evidence>
<dbReference type="Proteomes" id="UP000184383">
    <property type="component" value="Unassembled WGS sequence"/>
</dbReference>
<name>A0A1L9RHR6_ASPWE</name>
<keyword evidence="3 6" id="KW-0812">Transmembrane</keyword>
<dbReference type="GO" id="GO:0008506">
    <property type="term" value="F:sucrose:proton symporter activity"/>
    <property type="evidence" value="ECO:0007669"/>
    <property type="project" value="TreeGrafter"/>
</dbReference>
<dbReference type="AlphaFoldDB" id="A0A1L9RHR6"/>
<dbReference type="VEuPathDB" id="FungiDB:ASPWEDRAFT_29614"/>
<feature type="transmembrane region" description="Helical" evidence="6">
    <location>
        <begin position="270"/>
        <end position="290"/>
    </location>
</feature>
<feature type="transmembrane region" description="Helical" evidence="6">
    <location>
        <begin position="483"/>
        <end position="502"/>
    </location>
</feature>
<keyword evidence="8" id="KW-1185">Reference proteome</keyword>
<dbReference type="GO" id="GO:0005886">
    <property type="term" value="C:plasma membrane"/>
    <property type="evidence" value="ECO:0007669"/>
    <property type="project" value="TreeGrafter"/>
</dbReference>
<feature type="transmembrane region" description="Helical" evidence="6">
    <location>
        <begin position="342"/>
        <end position="362"/>
    </location>
</feature>
<feature type="transmembrane region" description="Helical" evidence="6">
    <location>
        <begin position="383"/>
        <end position="406"/>
    </location>
</feature>
<dbReference type="Gene3D" id="1.20.1250.20">
    <property type="entry name" value="MFS general substrate transporter like domains"/>
    <property type="match status" value="1"/>
</dbReference>
<evidence type="ECO:0000256" key="5">
    <source>
        <dbReference type="ARBA" id="ARBA00023136"/>
    </source>
</evidence>
<dbReference type="PANTHER" id="PTHR19432">
    <property type="entry name" value="SUGAR TRANSPORTER"/>
    <property type="match status" value="1"/>
</dbReference>
<sequence>MAHLYRPVRSHRDDEVLQEELGRWKLFCLTVSMGGLQITWVTVMAGGSPFLLSLGLPPSLVSLVWLAGPICGAFLQPFIGYKSDACTHRWGRRKPFIIYGAVAAIAGMNLLAWTSECTRAVYYILGVDSEGTIPKILTKIAAIIWVWTINASLQPVQCGLRSLAVDSCPASQQVKTSRMASCMTLIGGVAGYACGFLKMPVPESAGWIHNAHFKGLCVIASTVLGVTVAATCAVMGDRPPMEDMQRRRGVKAVYGEIYKTARILPRRIKMVCLVQGFAWLAWFAFLYYAATYLSKLCTSHPDILGTPTNKTDESTVLYTKMGPPSTRFYNALHEESLRHGTLGVMPFSSVALITNISLPYLIQKARFLSLSRVWMGSHILTSICMFALTTVNNFIIASVCVALVGVSWGLTQWAPFAIIGSEIAASMDDAPPSPSSSRADSPLTQSRDLDVDMEKHTPNQSHIQAMTATTMGVHNIAVSMPQMIAAVLSSCIFAVSGVLHIGETDAMAWVLRLSVVAAGCAGWFTRYVD</sequence>
<keyword evidence="5 6" id="KW-0472">Membrane</keyword>
<comment type="subcellular location">
    <subcellularLocation>
        <location evidence="1">Membrane</location>
        <topology evidence="1">Multi-pass membrane protein</topology>
    </subcellularLocation>
</comment>
<feature type="transmembrane region" description="Helical" evidence="6">
    <location>
        <begin position="96"/>
        <end position="113"/>
    </location>
</feature>
<evidence type="ECO:0000256" key="1">
    <source>
        <dbReference type="ARBA" id="ARBA00004141"/>
    </source>
</evidence>
<dbReference type="SUPFAM" id="SSF103473">
    <property type="entry name" value="MFS general substrate transporter"/>
    <property type="match status" value="1"/>
</dbReference>
<feature type="transmembrane region" description="Helical" evidence="6">
    <location>
        <begin position="213"/>
        <end position="236"/>
    </location>
</feature>
<accession>A0A1L9RHR6</accession>
<dbReference type="PANTHER" id="PTHR19432:SF35">
    <property type="entry name" value="SOLUTE CARRIER FAMILY 45 MEMBER 3 ISOFORM X1"/>
    <property type="match status" value="1"/>
</dbReference>
<evidence type="ECO:0000256" key="3">
    <source>
        <dbReference type="ARBA" id="ARBA00022692"/>
    </source>
</evidence>
<organism evidence="7 8">
    <name type="scientific">Aspergillus wentii DTO 134E9</name>
    <dbReference type="NCBI Taxonomy" id="1073089"/>
    <lineage>
        <taxon>Eukaryota</taxon>
        <taxon>Fungi</taxon>
        <taxon>Dikarya</taxon>
        <taxon>Ascomycota</taxon>
        <taxon>Pezizomycotina</taxon>
        <taxon>Eurotiomycetes</taxon>
        <taxon>Eurotiomycetidae</taxon>
        <taxon>Eurotiales</taxon>
        <taxon>Aspergillaceae</taxon>
        <taxon>Aspergillus</taxon>
        <taxon>Aspergillus subgen. Cremei</taxon>
    </lineage>
</organism>
<evidence type="ECO:0000256" key="6">
    <source>
        <dbReference type="SAM" id="Phobius"/>
    </source>
</evidence>
<evidence type="ECO:0000313" key="7">
    <source>
        <dbReference type="EMBL" id="OJJ34472.1"/>
    </source>
</evidence>
<dbReference type="GeneID" id="63749155"/>
<reference evidence="8" key="1">
    <citation type="journal article" date="2017" name="Genome Biol.">
        <title>Comparative genomics reveals high biological diversity and specific adaptations in the industrially and medically important fungal genus Aspergillus.</title>
        <authorList>
            <person name="de Vries R.P."/>
            <person name="Riley R."/>
            <person name="Wiebenga A."/>
            <person name="Aguilar-Osorio G."/>
            <person name="Amillis S."/>
            <person name="Uchima C.A."/>
            <person name="Anderluh G."/>
            <person name="Asadollahi M."/>
            <person name="Askin M."/>
            <person name="Barry K."/>
            <person name="Battaglia E."/>
            <person name="Bayram O."/>
            <person name="Benocci T."/>
            <person name="Braus-Stromeyer S.A."/>
            <person name="Caldana C."/>
            <person name="Canovas D."/>
            <person name="Cerqueira G.C."/>
            <person name="Chen F."/>
            <person name="Chen W."/>
            <person name="Choi C."/>
            <person name="Clum A."/>
            <person name="Dos Santos R.A."/>
            <person name="Damasio A.R."/>
            <person name="Diallinas G."/>
            <person name="Emri T."/>
            <person name="Fekete E."/>
            <person name="Flipphi M."/>
            <person name="Freyberg S."/>
            <person name="Gallo A."/>
            <person name="Gournas C."/>
            <person name="Habgood R."/>
            <person name="Hainaut M."/>
            <person name="Harispe M.L."/>
            <person name="Henrissat B."/>
            <person name="Hilden K.S."/>
            <person name="Hope R."/>
            <person name="Hossain A."/>
            <person name="Karabika E."/>
            <person name="Karaffa L."/>
            <person name="Karanyi Z."/>
            <person name="Krasevec N."/>
            <person name="Kuo A."/>
            <person name="Kusch H."/>
            <person name="LaButti K."/>
            <person name="Lagendijk E.L."/>
            <person name="Lapidus A."/>
            <person name="Levasseur A."/>
            <person name="Lindquist E."/>
            <person name="Lipzen A."/>
            <person name="Logrieco A.F."/>
            <person name="MacCabe A."/>
            <person name="Maekelae M.R."/>
            <person name="Malavazi I."/>
            <person name="Melin P."/>
            <person name="Meyer V."/>
            <person name="Mielnichuk N."/>
            <person name="Miskei M."/>
            <person name="Molnar A.P."/>
            <person name="Mule G."/>
            <person name="Ngan C.Y."/>
            <person name="Orejas M."/>
            <person name="Orosz E."/>
            <person name="Ouedraogo J.P."/>
            <person name="Overkamp K.M."/>
            <person name="Park H.-S."/>
            <person name="Perrone G."/>
            <person name="Piumi F."/>
            <person name="Punt P.J."/>
            <person name="Ram A.F."/>
            <person name="Ramon A."/>
            <person name="Rauscher S."/>
            <person name="Record E."/>
            <person name="Riano-Pachon D.M."/>
            <person name="Robert V."/>
            <person name="Roehrig J."/>
            <person name="Ruller R."/>
            <person name="Salamov A."/>
            <person name="Salih N.S."/>
            <person name="Samson R.A."/>
            <person name="Sandor E."/>
            <person name="Sanguinetti M."/>
            <person name="Schuetze T."/>
            <person name="Sepcic K."/>
            <person name="Shelest E."/>
            <person name="Sherlock G."/>
            <person name="Sophianopoulou V."/>
            <person name="Squina F.M."/>
            <person name="Sun H."/>
            <person name="Susca A."/>
            <person name="Todd R.B."/>
            <person name="Tsang A."/>
            <person name="Unkles S.E."/>
            <person name="van de Wiele N."/>
            <person name="van Rossen-Uffink D."/>
            <person name="Oliveira J.V."/>
            <person name="Vesth T.C."/>
            <person name="Visser J."/>
            <person name="Yu J.-H."/>
            <person name="Zhou M."/>
            <person name="Andersen M.R."/>
            <person name="Archer D.B."/>
            <person name="Baker S.E."/>
            <person name="Benoit I."/>
            <person name="Brakhage A.A."/>
            <person name="Braus G.H."/>
            <person name="Fischer R."/>
            <person name="Frisvad J.C."/>
            <person name="Goldman G.H."/>
            <person name="Houbraken J."/>
            <person name="Oakley B."/>
            <person name="Pocsi I."/>
            <person name="Scazzocchio C."/>
            <person name="Seiboth B."/>
            <person name="vanKuyk P.A."/>
            <person name="Wortman J."/>
            <person name="Dyer P.S."/>
            <person name="Grigoriev I.V."/>
        </authorList>
    </citation>
    <scope>NUCLEOTIDE SEQUENCE [LARGE SCALE GENOMIC DNA]</scope>
    <source>
        <strain evidence="8">DTO 134E9</strain>
    </source>
</reference>
<dbReference type="EMBL" id="KV878213">
    <property type="protein sequence ID" value="OJJ34472.1"/>
    <property type="molecule type" value="Genomic_DNA"/>
</dbReference>
<protein>
    <recommendedName>
        <fullName evidence="9">Major facilitator superfamily (MFS) profile domain-containing protein</fullName>
    </recommendedName>
</protein>
<dbReference type="InterPro" id="IPR036259">
    <property type="entry name" value="MFS_trans_sf"/>
</dbReference>
<evidence type="ECO:0000256" key="4">
    <source>
        <dbReference type="ARBA" id="ARBA00022989"/>
    </source>
</evidence>
<keyword evidence="4 6" id="KW-1133">Transmembrane helix</keyword>
<dbReference type="RefSeq" id="XP_040688148.1">
    <property type="nucleotide sequence ID" value="XM_040833307.1"/>
</dbReference>
<dbReference type="Pfam" id="PF13347">
    <property type="entry name" value="MFS_2"/>
    <property type="match status" value="1"/>
</dbReference>